<dbReference type="Proteomes" id="UP000070544">
    <property type="component" value="Unassembled WGS sequence"/>
</dbReference>
<evidence type="ECO:0000256" key="5">
    <source>
        <dbReference type="SAM" id="MobiDB-lite"/>
    </source>
</evidence>
<accession>A0A139AFF4</accession>
<dbReference type="SUPFAM" id="SSF51445">
    <property type="entry name" value="(Trans)glycosidases"/>
    <property type="match status" value="1"/>
</dbReference>
<sequence>MRDFDLSTPLIRVEPPLDTTSLSPLSVQFPFSVQLLFFSSNQPPVLGVDVWTNLARGNEWAASPLTDVTAETLQRSKIVGLPAGVIVRSFEGRITPYKTGFHEFTIRVTFDNGRGSDCWWSSSFGKNGKIFVTDVTESSPPASRVRGIGDILLGIDHSWFIPETKWVGSPGYKSPRPSSPLTPILTSPSPTASSSTVSPVSSPSSTSSSSSPSTIHSGQPIAPFRLSRTPSPSPGFPSASLGQSALSLGDLHNENVVLSGVLRFPVESAYWARLIPVGLVNHFGLIRKNAWWLEPNLYRGSDKPTQFFLFERSDHLFVVLIPLTVNGVASAILPQRDSTIGVQVTLEEGHDGRARIYVMVATGKSPAQIVSFAMERVRCYMMINAGMDWSSAMRLAKVKSPLSLGVDAAKNPQWYDRLGVCTWNMFYKQPTHEGCLSAIASLIHDYQIPVGYLLLDDGYAQTTQLERLTSFEPDPRKFPRGLSTFVEDVRRRFGVKHFGVWHALQGYWNGVENDSILGRQYALRNIKSRPNVWVVEGSDVERFYENLYTYLKQQGIDFFKIDNQASFDLYLNEPLYNKQPLWRLYQDAILRVAYPSCIWCMGQSPNITYYTFSYAIPTLHGTNTTPGTSTPPNPPTPPPQQVQPFPVSRSSDDYYPEKIDLQAGHVLTNGMNNIWTSAWGNFLADWDMFQSDIAFGGKLNHLCAHLLFVTVRSTPSKPTKRLLAPSTMVRYTFRMNPEVLTQPL</sequence>
<evidence type="ECO:0000256" key="4">
    <source>
        <dbReference type="ARBA" id="ARBA00049426"/>
    </source>
</evidence>
<dbReference type="OrthoDB" id="4664297at2759"/>
<feature type="compositionally biased region" description="Pro residues" evidence="5">
    <location>
        <begin position="629"/>
        <end position="641"/>
    </location>
</feature>
<dbReference type="PANTHER" id="PTHR31268:SF32">
    <property type="entry name" value="GALACTINOL--SUCROSE GALACTOSYLTRANSFERASE 2-RELATED"/>
    <property type="match status" value="1"/>
</dbReference>
<dbReference type="PANTHER" id="PTHR31268">
    <property type="match status" value="1"/>
</dbReference>
<comment type="catalytic activity">
    <reaction evidence="1">
        <text>Hydrolysis of terminal, non-reducing alpha-D-galactose residues in alpha-D-galactosides, including galactose oligosaccharides, galactomannans and galactolipids.</text>
        <dbReference type="EC" id="3.2.1.22"/>
    </reaction>
</comment>
<dbReference type="AlphaFoldDB" id="A0A139AFF4"/>
<feature type="region of interest" description="Disordered" evidence="5">
    <location>
        <begin position="170"/>
        <end position="238"/>
    </location>
</feature>
<dbReference type="GO" id="GO:0004557">
    <property type="term" value="F:alpha-galactosidase activity"/>
    <property type="evidence" value="ECO:0007669"/>
    <property type="project" value="UniProtKB-EC"/>
</dbReference>
<reference evidence="6 7" key="1">
    <citation type="journal article" date="2015" name="Genome Biol. Evol.">
        <title>Phylogenomic analyses indicate that early fungi evolved digesting cell walls of algal ancestors of land plants.</title>
        <authorList>
            <person name="Chang Y."/>
            <person name="Wang S."/>
            <person name="Sekimoto S."/>
            <person name="Aerts A.L."/>
            <person name="Choi C."/>
            <person name="Clum A."/>
            <person name="LaButti K.M."/>
            <person name="Lindquist E.A."/>
            <person name="Yee Ngan C."/>
            <person name="Ohm R.A."/>
            <person name="Salamov A.A."/>
            <person name="Grigoriev I.V."/>
            <person name="Spatafora J.W."/>
            <person name="Berbee M.L."/>
        </authorList>
    </citation>
    <scope>NUCLEOTIDE SEQUENCE [LARGE SCALE GENOMIC DNA]</scope>
    <source>
        <strain evidence="6 7">JEL478</strain>
    </source>
</reference>
<evidence type="ECO:0000256" key="2">
    <source>
        <dbReference type="ARBA" id="ARBA00007240"/>
    </source>
</evidence>
<feature type="compositionally biased region" description="Low complexity" evidence="5">
    <location>
        <begin position="174"/>
        <end position="217"/>
    </location>
</feature>
<comment type="catalytic activity">
    <reaction evidence="4">
        <text>alpha-D-galactosyl-(1-&gt;3)-1D-myo-inositol + sucrose = raffinose + myo-inositol</text>
        <dbReference type="Rhea" id="RHEA:20161"/>
        <dbReference type="ChEBI" id="CHEBI:16634"/>
        <dbReference type="ChEBI" id="CHEBI:17268"/>
        <dbReference type="ChEBI" id="CHEBI:17505"/>
        <dbReference type="ChEBI" id="CHEBI:17992"/>
        <dbReference type="EC" id="2.4.1.82"/>
    </reaction>
</comment>
<evidence type="ECO:0000256" key="3">
    <source>
        <dbReference type="ARBA" id="ARBA00023277"/>
    </source>
</evidence>
<keyword evidence="6" id="KW-0378">Hydrolase</keyword>
<dbReference type="EMBL" id="KQ965764">
    <property type="protein sequence ID" value="KXS15143.1"/>
    <property type="molecule type" value="Genomic_DNA"/>
</dbReference>
<comment type="similarity">
    <text evidence="2">Belongs to the glycosyl hydrolases 36 family.</text>
</comment>
<keyword evidence="3" id="KW-0119">Carbohydrate metabolism</keyword>
<dbReference type="GO" id="GO:0047274">
    <property type="term" value="F:galactinol-sucrose galactosyltransferase activity"/>
    <property type="evidence" value="ECO:0007669"/>
    <property type="project" value="UniProtKB-EC"/>
</dbReference>
<protein>
    <submittedName>
        <fullName evidence="6">Glycoside hydrolase family 36 protein</fullName>
    </submittedName>
</protein>
<organism evidence="6 7">
    <name type="scientific">Gonapodya prolifera (strain JEL478)</name>
    <name type="common">Monoblepharis prolifera</name>
    <dbReference type="NCBI Taxonomy" id="1344416"/>
    <lineage>
        <taxon>Eukaryota</taxon>
        <taxon>Fungi</taxon>
        <taxon>Fungi incertae sedis</taxon>
        <taxon>Chytridiomycota</taxon>
        <taxon>Chytridiomycota incertae sedis</taxon>
        <taxon>Monoblepharidomycetes</taxon>
        <taxon>Monoblepharidales</taxon>
        <taxon>Gonapodyaceae</taxon>
        <taxon>Gonapodya</taxon>
    </lineage>
</organism>
<keyword evidence="7" id="KW-1185">Reference proteome</keyword>
<dbReference type="STRING" id="1344416.A0A139AFF4"/>
<gene>
    <name evidence="6" type="ORF">M427DRAFT_330696</name>
</gene>
<evidence type="ECO:0000313" key="6">
    <source>
        <dbReference type="EMBL" id="KXS15143.1"/>
    </source>
</evidence>
<dbReference type="Pfam" id="PF05691">
    <property type="entry name" value="Raffinose_syn"/>
    <property type="match status" value="2"/>
</dbReference>
<name>A0A139AFF4_GONPJ</name>
<evidence type="ECO:0000313" key="7">
    <source>
        <dbReference type="Proteomes" id="UP000070544"/>
    </source>
</evidence>
<dbReference type="Gene3D" id="3.20.20.70">
    <property type="entry name" value="Aldolase class I"/>
    <property type="match status" value="1"/>
</dbReference>
<feature type="region of interest" description="Disordered" evidence="5">
    <location>
        <begin position="623"/>
        <end position="647"/>
    </location>
</feature>
<dbReference type="InterPro" id="IPR017853">
    <property type="entry name" value="GH"/>
</dbReference>
<evidence type="ECO:0000256" key="1">
    <source>
        <dbReference type="ARBA" id="ARBA00001255"/>
    </source>
</evidence>
<proteinExistence type="inferred from homology"/>
<dbReference type="InterPro" id="IPR008811">
    <property type="entry name" value="Glycosyl_hydrolases_36"/>
</dbReference>
<dbReference type="InterPro" id="IPR013785">
    <property type="entry name" value="Aldolase_TIM"/>
</dbReference>